<dbReference type="InterPro" id="IPR041698">
    <property type="entry name" value="Methyltransf_25"/>
</dbReference>
<dbReference type="GO" id="GO:0042054">
    <property type="term" value="F:histone methyltransferase activity"/>
    <property type="evidence" value="ECO:0007669"/>
    <property type="project" value="TreeGrafter"/>
</dbReference>
<proteinExistence type="predicted"/>
<dbReference type="InterPro" id="IPR025799">
    <property type="entry name" value="Arg_MeTrfase"/>
</dbReference>
<evidence type="ECO:0000313" key="9">
    <source>
        <dbReference type="EMBL" id="CDW44328.1"/>
    </source>
</evidence>
<dbReference type="PANTHER" id="PTHR11006:SF4">
    <property type="entry name" value="PROTEIN ARGININE N-METHYLTRANSFERASE 7"/>
    <property type="match status" value="1"/>
</dbReference>
<dbReference type="EMBL" id="HACA01026967">
    <property type="protein sequence ID" value="CDW44328.1"/>
    <property type="molecule type" value="Transcribed_RNA"/>
</dbReference>
<feature type="domain" description="Protein arginine N-methyltransferase" evidence="8">
    <location>
        <begin position="252"/>
        <end position="360"/>
    </location>
</feature>
<dbReference type="PANTHER" id="PTHR11006">
    <property type="entry name" value="PROTEIN ARGININE N-METHYLTRANSFERASE"/>
    <property type="match status" value="1"/>
</dbReference>
<dbReference type="Gene3D" id="2.70.160.11">
    <property type="entry name" value="Hnrnp arginine n-methyltransferase1"/>
    <property type="match status" value="1"/>
</dbReference>
<dbReference type="GO" id="GO:0032259">
    <property type="term" value="P:methylation"/>
    <property type="evidence" value="ECO:0007669"/>
    <property type="project" value="UniProtKB-KW"/>
</dbReference>
<dbReference type="CDD" id="cd02440">
    <property type="entry name" value="AdoMet_MTases"/>
    <property type="match status" value="1"/>
</dbReference>
<dbReference type="EC" id="2.1.1.319" evidence="1"/>
<protein>
    <recommendedName>
        <fullName evidence="1">type I protein arginine methyltransferase</fullName>
        <ecNumber evidence="1">2.1.1.319</ecNumber>
    </recommendedName>
</protein>
<evidence type="ECO:0000256" key="1">
    <source>
        <dbReference type="ARBA" id="ARBA00011925"/>
    </source>
</evidence>
<evidence type="ECO:0000259" key="8">
    <source>
        <dbReference type="Pfam" id="PF22528"/>
    </source>
</evidence>
<dbReference type="GO" id="GO:0035242">
    <property type="term" value="F:protein-arginine omega-N asymmetric methyltransferase activity"/>
    <property type="evidence" value="ECO:0007669"/>
    <property type="project" value="UniProtKB-EC"/>
</dbReference>
<dbReference type="SUPFAM" id="SSF53335">
    <property type="entry name" value="S-adenosyl-L-methionine-dependent methyltransferases"/>
    <property type="match status" value="1"/>
</dbReference>
<evidence type="ECO:0000256" key="2">
    <source>
        <dbReference type="ARBA" id="ARBA00022603"/>
    </source>
</evidence>
<dbReference type="Pfam" id="PF22528">
    <property type="entry name" value="PRMT_C"/>
    <property type="match status" value="1"/>
</dbReference>
<reference evidence="9" key="1">
    <citation type="submission" date="2014-05" db="EMBL/GenBank/DDBJ databases">
        <authorList>
            <person name="Chronopoulou M."/>
        </authorList>
    </citation>
    <scope>NUCLEOTIDE SEQUENCE</scope>
    <source>
        <tissue evidence="9">Whole organism</tissue>
    </source>
</reference>
<comment type="catalytic activity">
    <reaction evidence="5">
        <text>L-arginyl-[protein] + S-adenosyl-L-methionine = N(omega)-methyl-L-arginyl-[protein] + S-adenosyl-L-homocysteine + H(+)</text>
        <dbReference type="Rhea" id="RHEA:48100"/>
        <dbReference type="Rhea" id="RHEA-COMP:10532"/>
        <dbReference type="Rhea" id="RHEA-COMP:11990"/>
        <dbReference type="ChEBI" id="CHEBI:15378"/>
        <dbReference type="ChEBI" id="CHEBI:29965"/>
        <dbReference type="ChEBI" id="CHEBI:57856"/>
        <dbReference type="ChEBI" id="CHEBI:59789"/>
        <dbReference type="ChEBI" id="CHEBI:65280"/>
    </reaction>
    <physiologicalReaction direction="left-to-right" evidence="5">
        <dbReference type="Rhea" id="RHEA:48101"/>
    </physiologicalReaction>
</comment>
<evidence type="ECO:0000256" key="5">
    <source>
        <dbReference type="ARBA" id="ARBA00049303"/>
    </source>
</evidence>
<evidence type="ECO:0000256" key="6">
    <source>
        <dbReference type="PROSITE-ProRule" id="PRU01015"/>
    </source>
</evidence>
<evidence type="ECO:0000256" key="3">
    <source>
        <dbReference type="ARBA" id="ARBA00022679"/>
    </source>
</evidence>
<accession>A0A0K2V1E1</accession>
<keyword evidence="4 6" id="KW-0949">S-adenosyl-L-methionine</keyword>
<dbReference type="AlphaFoldDB" id="A0A0K2V1E1"/>
<dbReference type="FunFam" id="3.40.50.150:FF:000003">
    <property type="entry name" value="Blast:Protein arginine N-methyltransferase 1"/>
    <property type="match status" value="1"/>
</dbReference>
<dbReference type="PROSITE" id="PS51678">
    <property type="entry name" value="SAM_MT_PRMT"/>
    <property type="match status" value="1"/>
</dbReference>
<keyword evidence="2 6" id="KW-0489">Methyltransferase</keyword>
<dbReference type="InterPro" id="IPR029063">
    <property type="entry name" value="SAM-dependent_MTases_sf"/>
</dbReference>
<feature type="domain" description="Methyltransferase" evidence="7">
    <location>
        <begin position="120"/>
        <end position="218"/>
    </location>
</feature>
<evidence type="ECO:0000256" key="4">
    <source>
        <dbReference type="ARBA" id="ARBA00022691"/>
    </source>
</evidence>
<dbReference type="Gene3D" id="3.40.50.150">
    <property type="entry name" value="Vaccinia Virus protein VP39"/>
    <property type="match status" value="1"/>
</dbReference>
<dbReference type="OrthoDB" id="7848332at2759"/>
<name>A0A0K2V1E1_LEPSM</name>
<sequence>MKKKIGIRRVNSPHTKYLLLKFNNAIESIETSRNSHGNLIYMILFCNVQAANQFKDYFKQDEATVIDYQPRLHEPNKKDDYFESYNLTFIHKVMLGDENRNKAYYKAVLHNPKFFKDKIIMDIGAGSGILSLFAARAGAKRVYAIEAVSGMAEVCRQIVHVNGFEDVIKVVESRVEQIEGIGKSVDVIMSEWMGYCMFYEGMLHSVLYARDRFLKERGLLFPNKACLKLFGYSDPSILQKRMCRLSCPNQLYDYSCLKENTLSMALVQTCNNKATKTCTLLSIDLETWNIPKNGLLLDSNWKLLHKNNTESARIDGFVIYFNVSFTHGAESVTLSTQPMEKNKSNHWAQTLLLLKEPIKFLDCLSGHLRIRERSLRQLEFDLNLENAPLKKYYL</sequence>
<dbReference type="InterPro" id="IPR055135">
    <property type="entry name" value="PRMT_dom"/>
</dbReference>
<keyword evidence="3 6" id="KW-0808">Transferase</keyword>
<organism evidence="9">
    <name type="scientific">Lepeophtheirus salmonis</name>
    <name type="common">Salmon louse</name>
    <name type="synonym">Caligus salmonis</name>
    <dbReference type="NCBI Taxonomy" id="72036"/>
    <lineage>
        <taxon>Eukaryota</taxon>
        <taxon>Metazoa</taxon>
        <taxon>Ecdysozoa</taxon>
        <taxon>Arthropoda</taxon>
        <taxon>Crustacea</taxon>
        <taxon>Multicrustacea</taxon>
        <taxon>Hexanauplia</taxon>
        <taxon>Copepoda</taxon>
        <taxon>Siphonostomatoida</taxon>
        <taxon>Caligidae</taxon>
        <taxon>Lepeophtheirus</taxon>
    </lineage>
</organism>
<evidence type="ECO:0000259" key="7">
    <source>
        <dbReference type="Pfam" id="PF13649"/>
    </source>
</evidence>
<dbReference type="Pfam" id="PF13649">
    <property type="entry name" value="Methyltransf_25"/>
    <property type="match status" value="1"/>
</dbReference>